<comment type="caution">
    <text evidence="4">The sequence shown here is derived from an EMBL/GenBank/DDBJ whole genome shotgun (WGS) entry which is preliminary data.</text>
</comment>
<dbReference type="SUPFAM" id="SSF53098">
    <property type="entry name" value="Ribonuclease H-like"/>
    <property type="match status" value="1"/>
</dbReference>
<feature type="non-terminal residue" evidence="4">
    <location>
        <position position="1"/>
    </location>
</feature>
<keyword evidence="1" id="KW-0511">Multifunctional enzyme</keyword>
<dbReference type="InterPro" id="IPR012337">
    <property type="entry name" value="RNaseH-like_sf"/>
</dbReference>
<evidence type="ECO:0000313" key="5">
    <source>
        <dbReference type="Proteomes" id="UP000265520"/>
    </source>
</evidence>
<dbReference type="InterPro" id="IPR050951">
    <property type="entry name" value="Retrovirus_Pol_polyprotein"/>
</dbReference>
<dbReference type="Pfam" id="PF17919">
    <property type="entry name" value="RT_RNaseH_2"/>
    <property type="match status" value="1"/>
</dbReference>
<sequence>QHSLKANLKKCQFGQHTVEYLGHLISKEGVKFIRNYGKIAKPLTELTKKDAFGWSVEAQTTFEELKTRLIEAPVLTLPDFDKEFIIECDASGSGLGAILMQGKNPIANFSKALGPRNLIKSACEKELMACVLAIQHWRPYLLGRRFVVSTDQKSLKDLLQQKIINGEQQNWVAKLLGYDFEIRYKPGSLNKGADALSRVHEGGELSNIVTFPYWNESQQIGEEVMKDEKLKKIVEDLKRDPESHSEFSTNQNTLLYKCRLVLSSQSTLISRMLQEFHMTPLGGHSGFLRTYRRITANIYWPGMKGDVQEFVRSCDTCQRHKYMASSPGGLLQPLPIPEGIWEGLSMDFITGLPKSRGFEAVMVVVDRLSKYCHFVPLKHPYTAKSLAEIFIKEIVRLH</sequence>
<dbReference type="Gene3D" id="3.30.70.270">
    <property type="match status" value="1"/>
</dbReference>
<dbReference type="InterPro" id="IPR036397">
    <property type="entry name" value="RNaseH_sf"/>
</dbReference>
<dbReference type="GO" id="GO:0003824">
    <property type="term" value="F:catalytic activity"/>
    <property type="evidence" value="ECO:0007669"/>
    <property type="project" value="UniProtKB-KW"/>
</dbReference>
<dbReference type="EMBL" id="LXQA010018829">
    <property type="protein sequence ID" value="MCH90670.1"/>
    <property type="molecule type" value="Genomic_DNA"/>
</dbReference>
<evidence type="ECO:0000259" key="2">
    <source>
        <dbReference type="Pfam" id="PF17919"/>
    </source>
</evidence>
<feature type="domain" description="Integrase zinc-binding" evidence="3">
    <location>
        <begin position="266"/>
        <end position="321"/>
    </location>
</feature>
<accession>A0A392MT09</accession>
<evidence type="ECO:0000256" key="1">
    <source>
        <dbReference type="ARBA" id="ARBA00023268"/>
    </source>
</evidence>
<dbReference type="Gene3D" id="1.10.340.70">
    <property type="match status" value="1"/>
</dbReference>
<keyword evidence="5" id="KW-1185">Reference proteome</keyword>
<dbReference type="AlphaFoldDB" id="A0A392MT09"/>
<dbReference type="Proteomes" id="UP000265520">
    <property type="component" value="Unassembled WGS sequence"/>
</dbReference>
<dbReference type="PANTHER" id="PTHR37984">
    <property type="entry name" value="PROTEIN CBG26694"/>
    <property type="match status" value="1"/>
</dbReference>
<dbReference type="InterPro" id="IPR041577">
    <property type="entry name" value="RT_RNaseH_2"/>
</dbReference>
<dbReference type="CDD" id="cd09274">
    <property type="entry name" value="RNase_HI_RT_Ty3"/>
    <property type="match status" value="1"/>
</dbReference>
<dbReference type="PANTHER" id="PTHR37984:SF5">
    <property type="entry name" value="PROTEIN NYNRIN-LIKE"/>
    <property type="match status" value="1"/>
</dbReference>
<dbReference type="SUPFAM" id="SSF56672">
    <property type="entry name" value="DNA/RNA polymerases"/>
    <property type="match status" value="1"/>
</dbReference>
<dbReference type="InterPro" id="IPR041588">
    <property type="entry name" value="Integrase_H2C2"/>
</dbReference>
<dbReference type="Pfam" id="PF17921">
    <property type="entry name" value="Integrase_H2C2"/>
    <property type="match status" value="1"/>
</dbReference>
<evidence type="ECO:0000259" key="3">
    <source>
        <dbReference type="Pfam" id="PF17921"/>
    </source>
</evidence>
<feature type="domain" description="Reverse transcriptase/retrotransposon-derived protein RNase H-like" evidence="2">
    <location>
        <begin position="54"/>
        <end position="148"/>
    </location>
</feature>
<proteinExistence type="predicted"/>
<protein>
    <submittedName>
        <fullName evidence="4">Uncharacterized protein</fullName>
    </submittedName>
</protein>
<organism evidence="4 5">
    <name type="scientific">Trifolium medium</name>
    <dbReference type="NCBI Taxonomy" id="97028"/>
    <lineage>
        <taxon>Eukaryota</taxon>
        <taxon>Viridiplantae</taxon>
        <taxon>Streptophyta</taxon>
        <taxon>Embryophyta</taxon>
        <taxon>Tracheophyta</taxon>
        <taxon>Spermatophyta</taxon>
        <taxon>Magnoliopsida</taxon>
        <taxon>eudicotyledons</taxon>
        <taxon>Gunneridae</taxon>
        <taxon>Pentapetalae</taxon>
        <taxon>rosids</taxon>
        <taxon>fabids</taxon>
        <taxon>Fabales</taxon>
        <taxon>Fabaceae</taxon>
        <taxon>Papilionoideae</taxon>
        <taxon>50 kb inversion clade</taxon>
        <taxon>NPAAA clade</taxon>
        <taxon>Hologalegina</taxon>
        <taxon>IRL clade</taxon>
        <taxon>Trifolieae</taxon>
        <taxon>Trifolium</taxon>
    </lineage>
</organism>
<dbReference type="InterPro" id="IPR043128">
    <property type="entry name" value="Rev_trsase/Diguanyl_cyclase"/>
</dbReference>
<name>A0A392MT09_9FABA</name>
<feature type="non-terminal residue" evidence="4">
    <location>
        <position position="398"/>
    </location>
</feature>
<dbReference type="InterPro" id="IPR043502">
    <property type="entry name" value="DNA/RNA_pol_sf"/>
</dbReference>
<dbReference type="Gene3D" id="3.10.20.370">
    <property type="match status" value="1"/>
</dbReference>
<gene>
    <name evidence="4" type="ORF">A2U01_0011592</name>
</gene>
<dbReference type="GO" id="GO:0003676">
    <property type="term" value="F:nucleic acid binding"/>
    <property type="evidence" value="ECO:0007669"/>
    <property type="project" value="InterPro"/>
</dbReference>
<evidence type="ECO:0000313" key="4">
    <source>
        <dbReference type="EMBL" id="MCH90670.1"/>
    </source>
</evidence>
<dbReference type="FunFam" id="1.10.340.70:FF:000001">
    <property type="entry name" value="Retrovirus-related Pol polyprotein from transposon gypsy-like Protein"/>
    <property type="match status" value="1"/>
</dbReference>
<reference evidence="4 5" key="1">
    <citation type="journal article" date="2018" name="Front. Plant Sci.">
        <title>Red Clover (Trifolium pratense) and Zigzag Clover (T. medium) - A Picture of Genomic Similarities and Differences.</title>
        <authorList>
            <person name="Dluhosova J."/>
            <person name="Istvanek J."/>
            <person name="Nedelnik J."/>
            <person name="Repkova J."/>
        </authorList>
    </citation>
    <scope>NUCLEOTIDE SEQUENCE [LARGE SCALE GENOMIC DNA]</scope>
    <source>
        <strain evidence="5">cv. 10/8</strain>
        <tissue evidence="4">Leaf</tissue>
    </source>
</reference>
<dbReference type="Gene3D" id="3.30.420.10">
    <property type="entry name" value="Ribonuclease H-like superfamily/Ribonuclease H"/>
    <property type="match status" value="1"/>
</dbReference>